<keyword evidence="2" id="KW-1133">Transmembrane helix</keyword>
<proteinExistence type="predicted"/>
<feature type="compositionally biased region" description="Low complexity" evidence="1">
    <location>
        <begin position="527"/>
        <end position="538"/>
    </location>
</feature>
<dbReference type="OrthoDB" id="506407at2"/>
<evidence type="ECO:0000313" key="4">
    <source>
        <dbReference type="Proteomes" id="UP000076925"/>
    </source>
</evidence>
<reference evidence="3 4" key="1">
    <citation type="journal article" date="2013" name="Genome Biol. Evol.">
        <title>Genomes of Stigonematalean cyanobacteria (subsection V) and the evolution of oxygenic photosynthesis from prokaryotes to plastids.</title>
        <authorList>
            <person name="Dagan T."/>
            <person name="Roettger M."/>
            <person name="Stucken K."/>
            <person name="Landan G."/>
            <person name="Koch R."/>
            <person name="Major P."/>
            <person name="Gould S.B."/>
            <person name="Goremykin V.V."/>
            <person name="Rippka R."/>
            <person name="Tandeau de Marsac N."/>
            <person name="Gugger M."/>
            <person name="Lockhart P.J."/>
            <person name="Allen J.F."/>
            <person name="Brune I."/>
            <person name="Maus I."/>
            <person name="Puhler A."/>
            <person name="Martin W.F."/>
        </authorList>
    </citation>
    <scope>NUCLEOTIDE SEQUENCE [LARGE SCALE GENOMIC DNA]</scope>
    <source>
        <strain evidence="3 4">PCC 7110</strain>
    </source>
</reference>
<sequence length="569" mass="61837">MSYVSLLKNIPEFLSQPTGIAAIASLGIHGVIAFVMPLMPMESSSKQSASKQKTVGLVELNQAEMNRLPQTGMPQIALPTQQAAILPQVPPPNLLPQSTPALPPLPPPTETTSNLTIPPLPSATNVSIASFPKSQSLKLASSRDLQISPSYSQQVKPFPRYQQPSVSLGEAKPLTTSPIPYTVPPVQAANWRQQQEMMNNNTDAVTPDGMPMPADGNMASQTAQPGTEVPSASPYKPLIPLGETPKAGDNVALGPQIEQLPQESGVKVPGLPSVASQEMLSSTTNSTDRFLEIKGQYPNIETRLPISATVNSKVAQEGNVEGDLVINSQGQVESIKFNNNSVSSELKTAAREYFREYFQNNPTSANGKPKFYPFNIAFKSSSDVSKPETIQEIVAPSQITPAQASSNSQKKLIQRLRSPKLNPQLSQERKEDNVSQSQTANSRASSQEPPTNQASRLRPQGNEAVSVTSNNREVVIKQTQSLLPANREQASQRQVGIKQPVTIPQSDREQSSQQQQVVIKQPAPTPQASEEQASQQQEAESDKPSASNEPNKLIRQLRQIRERRQLENR</sequence>
<accession>A0A139X0V0</accession>
<name>A0A139X0V0_9CYAN</name>
<gene>
    <name evidence="3" type="ORF">WA1_39050</name>
</gene>
<evidence type="ECO:0000313" key="3">
    <source>
        <dbReference type="EMBL" id="KYC38331.1"/>
    </source>
</evidence>
<feature type="transmembrane region" description="Helical" evidence="2">
    <location>
        <begin position="20"/>
        <end position="39"/>
    </location>
</feature>
<protein>
    <recommendedName>
        <fullName evidence="5">TonB C-terminal domain-containing protein</fullName>
    </recommendedName>
</protein>
<evidence type="ECO:0000256" key="2">
    <source>
        <dbReference type="SAM" id="Phobius"/>
    </source>
</evidence>
<dbReference type="Proteomes" id="UP000076925">
    <property type="component" value="Unassembled WGS sequence"/>
</dbReference>
<keyword evidence="2" id="KW-0472">Membrane</keyword>
<feature type="compositionally biased region" description="Polar residues" evidence="1">
    <location>
        <begin position="463"/>
        <end position="472"/>
    </location>
</feature>
<comment type="caution">
    <text evidence="3">The sequence shown here is derived from an EMBL/GenBank/DDBJ whole genome shotgun (WGS) entry which is preliminary data.</text>
</comment>
<feature type="compositionally biased region" description="Basic and acidic residues" evidence="1">
    <location>
        <begin position="559"/>
        <end position="569"/>
    </location>
</feature>
<feature type="region of interest" description="Disordered" evidence="1">
    <location>
        <begin position="503"/>
        <end position="569"/>
    </location>
</feature>
<feature type="region of interest" description="Disordered" evidence="1">
    <location>
        <begin position="420"/>
        <end position="472"/>
    </location>
</feature>
<keyword evidence="2" id="KW-0812">Transmembrane</keyword>
<dbReference type="RefSeq" id="WP_017746017.1">
    <property type="nucleotide sequence ID" value="NZ_KQ976354.1"/>
</dbReference>
<dbReference type="AlphaFoldDB" id="A0A139X0V0"/>
<evidence type="ECO:0008006" key="5">
    <source>
        <dbReference type="Google" id="ProtNLM"/>
    </source>
</evidence>
<organism evidence="3 4">
    <name type="scientific">Scytonema hofmannii PCC 7110</name>
    <dbReference type="NCBI Taxonomy" id="128403"/>
    <lineage>
        <taxon>Bacteria</taxon>
        <taxon>Bacillati</taxon>
        <taxon>Cyanobacteriota</taxon>
        <taxon>Cyanophyceae</taxon>
        <taxon>Nostocales</taxon>
        <taxon>Scytonemataceae</taxon>
        <taxon>Scytonema</taxon>
    </lineage>
</organism>
<evidence type="ECO:0000256" key="1">
    <source>
        <dbReference type="SAM" id="MobiDB-lite"/>
    </source>
</evidence>
<feature type="region of interest" description="Disordered" evidence="1">
    <location>
        <begin position="87"/>
        <end position="119"/>
    </location>
</feature>
<dbReference type="EMBL" id="ANNX02000042">
    <property type="protein sequence ID" value="KYC38331.1"/>
    <property type="molecule type" value="Genomic_DNA"/>
</dbReference>
<keyword evidence="4" id="KW-1185">Reference proteome</keyword>
<feature type="compositionally biased region" description="Polar residues" evidence="1">
    <location>
        <begin position="434"/>
        <end position="455"/>
    </location>
</feature>